<dbReference type="EMBL" id="CP053586">
    <property type="protein sequence ID" value="WNZ21923.1"/>
    <property type="molecule type" value="Genomic_DNA"/>
</dbReference>
<dbReference type="SUPFAM" id="SSF51905">
    <property type="entry name" value="FAD/NAD(P)-binding domain"/>
    <property type="match status" value="1"/>
</dbReference>
<dbReference type="InterPro" id="IPR036188">
    <property type="entry name" value="FAD/NAD-bd_sf"/>
</dbReference>
<dbReference type="RefSeq" id="WP_316433256.1">
    <property type="nucleotide sequence ID" value="NZ_CP053586.1"/>
</dbReference>
<dbReference type="Gene3D" id="1.10.405.10">
    <property type="entry name" value="Guanine Nucleotide Dissociation Inhibitor, domain 1"/>
    <property type="match status" value="1"/>
</dbReference>
<dbReference type="GO" id="GO:0001716">
    <property type="term" value="F:L-amino-acid oxidase activity"/>
    <property type="evidence" value="ECO:0007669"/>
    <property type="project" value="TreeGrafter"/>
</dbReference>
<dbReference type="PANTHER" id="PTHR10742">
    <property type="entry name" value="FLAVIN MONOAMINE OXIDASE"/>
    <property type="match status" value="1"/>
</dbReference>
<dbReference type="GO" id="GO:0009063">
    <property type="term" value="P:amino acid catabolic process"/>
    <property type="evidence" value="ECO:0007669"/>
    <property type="project" value="TreeGrafter"/>
</dbReference>
<dbReference type="InterPro" id="IPR050281">
    <property type="entry name" value="Flavin_monoamine_oxidase"/>
</dbReference>
<evidence type="ECO:0000259" key="1">
    <source>
        <dbReference type="Pfam" id="PF01593"/>
    </source>
</evidence>
<dbReference type="PANTHER" id="PTHR10742:SF342">
    <property type="entry name" value="AMINE OXIDASE"/>
    <property type="match status" value="1"/>
</dbReference>
<feature type="domain" description="Amine oxidase" evidence="1">
    <location>
        <begin position="32"/>
        <end position="466"/>
    </location>
</feature>
<accession>A0AA96WB55</accession>
<evidence type="ECO:0000313" key="2">
    <source>
        <dbReference type="EMBL" id="WNZ21923.1"/>
    </source>
</evidence>
<protein>
    <submittedName>
        <fullName evidence="2">Flavin monoamine oxidase family protein</fullName>
    </submittedName>
</protein>
<dbReference type="PRINTS" id="PR00419">
    <property type="entry name" value="ADXRDTASE"/>
</dbReference>
<dbReference type="Gene3D" id="3.90.660.10">
    <property type="match status" value="1"/>
</dbReference>
<dbReference type="Gene3D" id="3.50.50.60">
    <property type="entry name" value="FAD/NAD(P)-binding domain"/>
    <property type="match status" value="1"/>
</dbReference>
<sequence>MMHQTEMLATIEAGLQPGNSRPKKIVIVGAGMAGLVAGDLLKRAGHKITILEAQHRVGGRIYTVRDGLAPGLRAEMGAMRIPQSHELTMAYVRRFRLKTEPFIVTNPNAYIYLQGKRVRRKEFDPQKFVFDVHPHESGKHPEDLLKATFKPIYDRVLEQGEAVWDQIIAEYDHFSLRGFLRHSGWSEGAIEMLGILGNVESRMNSSFVSYLHHEYSNTFSNMVYLVDGSDALPNAFLPILGKHIRLGASLEAIDNAANQVTVTYQTLAGQFQETADYLIVTIPFSLMRHIEVTPAFSPRKRRAIRQLNYDSSSKIFMQCSSRFWENDDGIHGGGSVTDLAIRNVFYPQHGQETGRGALLASYTWGRDAICFASLPRDYLIRQAIENLREIHPQIDRTFEVAVYHHWGNDPYAGGVGALLEPGTMSSFNDIVAPEGRVYFAGDHCSKFKTRWIQGAIESAIHAAQDVHAAR</sequence>
<dbReference type="Pfam" id="PF01593">
    <property type="entry name" value="Amino_oxidase"/>
    <property type="match status" value="1"/>
</dbReference>
<proteinExistence type="predicted"/>
<organism evidence="2">
    <name type="scientific">Leptolyngbya sp. NK1-12</name>
    <dbReference type="NCBI Taxonomy" id="2547451"/>
    <lineage>
        <taxon>Bacteria</taxon>
        <taxon>Bacillati</taxon>
        <taxon>Cyanobacteriota</taxon>
        <taxon>Cyanophyceae</taxon>
        <taxon>Leptolyngbyales</taxon>
        <taxon>Leptolyngbyaceae</taxon>
        <taxon>Leptolyngbya group</taxon>
        <taxon>Leptolyngbya</taxon>
    </lineage>
</organism>
<reference evidence="2" key="1">
    <citation type="submission" date="2020-05" db="EMBL/GenBank/DDBJ databases">
        <authorList>
            <person name="Zhu T."/>
            <person name="Keshari N."/>
            <person name="Lu X."/>
        </authorList>
    </citation>
    <scope>NUCLEOTIDE SEQUENCE</scope>
    <source>
        <strain evidence="2">NK1-12</strain>
    </source>
</reference>
<dbReference type="SUPFAM" id="SSF54373">
    <property type="entry name" value="FAD-linked reductases, C-terminal domain"/>
    <property type="match status" value="1"/>
</dbReference>
<name>A0AA96WB55_9CYAN</name>
<gene>
    <name evidence="2" type="ORF">HJG54_02935</name>
</gene>
<dbReference type="InterPro" id="IPR002937">
    <property type="entry name" value="Amino_oxidase"/>
</dbReference>
<dbReference type="AlphaFoldDB" id="A0AA96WB55"/>